<feature type="region of interest" description="Disordered" evidence="1">
    <location>
        <begin position="1"/>
        <end position="28"/>
    </location>
</feature>
<dbReference type="EMBL" id="CP023422">
    <property type="protein sequence ID" value="ATD60738.1"/>
    <property type="molecule type" value="Genomic_DNA"/>
</dbReference>
<name>A0A290WVL6_9BURK</name>
<evidence type="ECO:0000259" key="2">
    <source>
        <dbReference type="Pfam" id="PF08929"/>
    </source>
</evidence>
<reference evidence="3 4" key="1">
    <citation type="submission" date="2017-09" db="EMBL/GenBank/DDBJ databases">
        <title>Complete genome sequence of Janthinobacterium svalbardensis PAMC 27463.</title>
        <authorList>
            <person name="Cho Y.-J."/>
            <person name="Cho A."/>
            <person name="Kim O.-S."/>
            <person name="Lee J.-I."/>
        </authorList>
    </citation>
    <scope>NUCLEOTIDE SEQUENCE [LARGE SCALE GENOMIC DNA]</scope>
    <source>
        <strain evidence="3 4">PAMC 27463</strain>
    </source>
</reference>
<dbReference type="AlphaFoldDB" id="A0A290WVL6"/>
<gene>
    <name evidence="3" type="ORF">CNX70_11605</name>
</gene>
<organism evidence="3 4">
    <name type="scientific">Janthinobacterium svalbardensis</name>
    <dbReference type="NCBI Taxonomy" id="368607"/>
    <lineage>
        <taxon>Bacteria</taxon>
        <taxon>Pseudomonadati</taxon>
        <taxon>Pseudomonadota</taxon>
        <taxon>Betaproteobacteria</taxon>
        <taxon>Burkholderiales</taxon>
        <taxon>Oxalobacteraceae</taxon>
        <taxon>Janthinobacterium</taxon>
    </lineage>
</organism>
<dbReference type="Pfam" id="PF08929">
    <property type="entry name" value="PoNi_C"/>
    <property type="match status" value="1"/>
</dbReference>
<evidence type="ECO:0000313" key="4">
    <source>
        <dbReference type="Proteomes" id="UP000218437"/>
    </source>
</evidence>
<keyword evidence="4" id="KW-1185">Reference proteome</keyword>
<evidence type="ECO:0000313" key="3">
    <source>
        <dbReference type="EMBL" id="ATD60738.1"/>
    </source>
</evidence>
<dbReference type="SUPFAM" id="SSF140731">
    <property type="entry name" value="PA2201 C-terminal domain-like"/>
    <property type="match status" value="1"/>
</dbReference>
<evidence type="ECO:0000256" key="1">
    <source>
        <dbReference type="SAM" id="MobiDB-lite"/>
    </source>
</evidence>
<accession>A0A290WVL6</accession>
<feature type="domain" description="PoNi C-terminal" evidence="2">
    <location>
        <begin position="185"/>
        <end position="289"/>
    </location>
</feature>
<dbReference type="InterPro" id="IPR028983">
    <property type="entry name" value="PA2201-like_C"/>
</dbReference>
<sequence>MRDDYGKKTATPVKLHGRNHNQQGTRMRTLNEQDFLARRREARLSYAIYLESKESQDECYDMVATGLQQPAHVLQHIPPENFMTATRERAWDGVDQLALAYSAGHALDELRAAYPTILGYWLAFARHDMAFDAQAGEAEQGFPHFALPGDGYEQVNRMVCLGILLGWGSLLPRLAPVIDFNNHDKDGLLERLLAYFVAGRDAAWPTCTRQLPYVNTLKIFAADKEARPALMQAYLQQWYEASRHEPYYDSHQRDTSFWGYWSWEAAAITCVLDIDDSSYRGAPFYPADLVALCRRQGSGPGA</sequence>
<protein>
    <recommendedName>
        <fullName evidence="2">PoNi C-terminal domain-containing protein</fullName>
    </recommendedName>
</protein>
<dbReference type="KEGG" id="jsv:CNX70_11605"/>
<dbReference type="InterPro" id="IPR015025">
    <property type="entry name" value="PoNi_C"/>
</dbReference>
<proteinExistence type="predicted"/>
<dbReference type="Gene3D" id="1.10.3920.10">
    <property type="entry name" value="PA2201 C-terminal domain-like"/>
    <property type="match status" value="1"/>
</dbReference>
<dbReference type="Proteomes" id="UP000218437">
    <property type="component" value="Chromosome"/>
</dbReference>